<comment type="subunit">
    <text evidence="2">Homodimer.</text>
</comment>
<sequence length="517" mass="58824">MARIIAAVFLVTVVHGVLASNYSFPEDFLFGAATAAYQVEGAWNESGKIFQPKLGHSCKGQKLETYQVEVMKVVRYSNQHQVILVRVRNWKHIRCKGESIWDRLAHQHPEWMPSGNGDVADDSYHKYKEDVQALVNISARVYRFSISWPRIMPTGDITSLNQAGIDHYNNVINELLANDIQPLVTIYHWDLPQYLQDLGGWVNPILVDYFEDYARVLYTEFGDRVKWWLTFNEPLVFSYGYSVGSGFAPAVDAPDVGNYLASATILKAHARAYHLYDDEFRAEQNGRVSITLNCDWSEPKTDSEEDKAAALRANQFTLGIYAHPIYSAEGDYPAIIKEQVMNLSLAEGRTRSRLPELGEEWVNYIRGTHDFFGLNHYGTTLTSSSTNGTTIFGSSDAKMEPWGLRALLNWVKEEYNNPPVFITENGLGQSSKELQDNNRITYYKLYLNEVLNAMNEDNCTVIGYTAWSLIDNLEWAAGYSRNFGLYYVDFNDPERTRTAKASASFIKEVFTTRTVPE</sequence>
<dbReference type="AlphaFoldDB" id="A0A7R9F7E1"/>
<evidence type="ECO:0000256" key="5">
    <source>
        <dbReference type="ARBA" id="ARBA00023180"/>
    </source>
</evidence>
<comment type="similarity">
    <text evidence="1 8">Belongs to the glycosyl hydrolase 1 family.</text>
</comment>
<evidence type="ECO:0000256" key="1">
    <source>
        <dbReference type="ARBA" id="ARBA00010838"/>
    </source>
</evidence>
<reference evidence="11" key="1">
    <citation type="submission" date="2020-11" db="EMBL/GenBank/DDBJ databases">
        <authorList>
            <person name="Tran Van P."/>
        </authorList>
    </citation>
    <scope>NUCLEOTIDE SEQUENCE</scope>
</reference>
<dbReference type="GO" id="GO:0008422">
    <property type="term" value="F:beta-glucosidase activity"/>
    <property type="evidence" value="ECO:0007669"/>
    <property type="project" value="TreeGrafter"/>
</dbReference>
<evidence type="ECO:0000256" key="9">
    <source>
        <dbReference type="RuleBase" id="RU004468"/>
    </source>
</evidence>
<keyword evidence="5" id="KW-0325">Glycoprotein</keyword>
<name>A0A7R9F7E1_9NEOP</name>
<dbReference type="PANTHER" id="PTHR10353:SF36">
    <property type="entry name" value="LP05116P"/>
    <property type="match status" value="1"/>
</dbReference>
<evidence type="ECO:0000256" key="3">
    <source>
        <dbReference type="ARBA" id="ARBA00012744"/>
    </source>
</evidence>
<dbReference type="InterPro" id="IPR033132">
    <property type="entry name" value="GH_1_N_CS"/>
</dbReference>
<dbReference type="FunFam" id="3.20.20.80:FF:000013">
    <property type="entry name" value="lactase-phlorizin hydrolase"/>
    <property type="match status" value="1"/>
</dbReference>
<dbReference type="EMBL" id="OD569684">
    <property type="protein sequence ID" value="CAD7448184.1"/>
    <property type="molecule type" value="Genomic_DNA"/>
</dbReference>
<evidence type="ECO:0000256" key="7">
    <source>
        <dbReference type="PROSITE-ProRule" id="PRU10055"/>
    </source>
</evidence>
<evidence type="ECO:0000256" key="4">
    <source>
        <dbReference type="ARBA" id="ARBA00022801"/>
    </source>
</evidence>
<dbReference type="InterPro" id="IPR017853">
    <property type="entry name" value="GH"/>
</dbReference>
<dbReference type="PROSITE" id="PS00572">
    <property type="entry name" value="GLYCOSYL_HYDROL_F1_1"/>
    <property type="match status" value="1"/>
</dbReference>
<dbReference type="PRINTS" id="PR00131">
    <property type="entry name" value="GLHYDRLASE1"/>
</dbReference>
<dbReference type="InterPro" id="IPR018120">
    <property type="entry name" value="Glyco_hydro_1_AS"/>
</dbReference>
<dbReference type="Pfam" id="PF00232">
    <property type="entry name" value="Glyco_hydro_1"/>
    <property type="match status" value="2"/>
</dbReference>
<proteinExistence type="inferred from homology"/>
<organism evidence="11">
    <name type="scientific">Timema bartmani</name>
    <dbReference type="NCBI Taxonomy" id="61472"/>
    <lineage>
        <taxon>Eukaryota</taxon>
        <taxon>Metazoa</taxon>
        <taxon>Ecdysozoa</taxon>
        <taxon>Arthropoda</taxon>
        <taxon>Hexapoda</taxon>
        <taxon>Insecta</taxon>
        <taxon>Pterygota</taxon>
        <taxon>Neoptera</taxon>
        <taxon>Polyneoptera</taxon>
        <taxon>Phasmatodea</taxon>
        <taxon>Timematodea</taxon>
        <taxon>Timematoidea</taxon>
        <taxon>Timematidae</taxon>
        <taxon>Timema</taxon>
    </lineage>
</organism>
<dbReference type="PROSITE" id="PS00653">
    <property type="entry name" value="GLYCOSYL_HYDROL_F1_2"/>
    <property type="match status" value="1"/>
</dbReference>
<dbReference type="InterPro" id="IPR001360">
    <property type="entry name" value="Glyco_hydro_1"/>
</dbReference>
<feature type="signal peptide" evidence="10">
    <location>
        <begin position="1"/>
        <end position="19"/>
    </location>
</feature>
<dbReference type="GO" id="GO:0005975">
    <property type="term" value="P:carbohydrate metabolic process"/>
    <property type="evidence" value="ECO:0007669"/>
    <property type="project" value="InterPro"/>
</dbReference>
<evidence type="ECO:0000256" key="10">
    <source>
        <dbReference type="SAM" id="SignalP"/>
    </source>
</evidence>
<dbReference type="SUPFAM" id="SSF51445">
    <property type="entry name" value="(Trans)glycosidases"/>
    <property type="match status" value="1"/>
</dbReference>
<gene>
    <name evidence="11" type="ORF">TBIB3V08_LOCUS10473</name>
</gene>
<feature type="chain" id="PRO_5031175977" description="beta-glucosidase" evidence="10">
    <location>
        <begin position="20"/>
        <end position="517"/>
    </location>
</feature>
<evidence type="ECO:0000313" key="11">
    <source>
        <dbReference type="EMBL" id="CAD7448184.1"/>
    </source>
</evidence>
<keyword evidence="4 9" id="KW-0378">Hydrolase</keyword>
<dbReference type="Gene3D" id="3.20.20.80">
    <property type="entry name" value="Glycosidases"/>
    <property type="match status" value="1"/>
</dbReference>
<evidence type="ECO:0000256" key="2">
    <source>
        <dbReference type="ARBA" id="ARBA00011738"/>
    </source>
</evidence>
<evidence type="ECO:0000256" key="8">
    <source>
        <dbReference type="RuleBase" id="RU003690"/>
    </source>
</evidence>
<dbReference type="PANTHER" id="PTHR10353">
    <property type="entry name" value="GLYCOSYL HYDROLASE"/>
    <property type="match status" value="1"/>
</dbReference>
<keyword evidence="10" id="KW-0732">Signal</keyword>
<keyword evidence="6 9" id="KW-0326">Glycosidase</keyword>
<accession>A0A7R9F7E1</accession>
<feature type="active site" description="Nucleophile" evidence="7">
    <location>
        <position position="424"/>
    </location>
</feature>
<protein>
    <recommendedName>
        <fullName evidence="3">beta-glucosidase</fullName>
        <ecNumber evidence="3">3.2.1.21</ecNumber>
    </recommendedName>
</protein>
<evidence type="ECO:0000256" key="6">
    <source>
        <dbReference type="ARBA" id="ARBA00023295"/>
    </source>
</evidence>
<dbReference type="EC" id="3.2.1.21" evidence="3"/>